<evidence type="ECO:0000313" key="8">
    <source>
        <dbReference type="Proteomes" id="UP000191055"/>
    </source>
</evidence>
<dbReference type="InterPro" id="IPR036737">
    <property type="entry name" value="OmpA-like_sf"/>
</dbReference>
<evidence type="ECO:0000256" key="2">
    <source>
        <dbReference type="ARBA" id="ARBA00023136"/>
    </source>
</evidence>
<dbReference type="SUPFAM" id="SSF48452">
    <property type="entry name" value="TPR-like"/>
    <property type="match status" value="1"/>
</dbReference>
<keyword evidence="2 4" id="KW-0472">Membrane</keyword>
<dbReference type="RefSeq" id="WP_079557286.1">
    <property type="nucleotide sequence ID" value="NZ_CP021904.1"/>
</dbReference>
<feature type="domain" description="OmpA-like" evidence="6">
    <location>
        <begin position="711"/>
        <end position="826"/>
    </location>
</feature>
<evidence type="ECO:0000256" key="1">
    <source>
        <dbReference type="ARBA" id="ARBA00004442"/>
    </source>
</evidence>
<sequence>MKRFLLTLSLLMLICAFGFSQSNPSINIEHLTAESEGLNTKELRDLLKEGDSYYRKEIYDRAYRAYKRLYDVNSTLPELNYKLGVSALFSNRQHGALSYFLKSSADVAKDYFYFLGKAYQANLKYLDARDAYVEYYNSLGKWRQRRFQQEFDQLISECTFGYRAANDSLPFFIINMGPTINTYYDEYAAVEYPDHNKIFFTTRSPDRLPTKPVHRATYSERVMEAGYENGEFSEANEVSRLFSRGHASVAGINQNDDLLYVYNGRRRFGHVQAARIRNGEVRRSSRIKGGIDRKAFKKTSVSVTNNGEVFFVSDRPGGEGGKDIWVAQIKSSNRFSRPENLGSAINTPLDEEAVYVTPDGRTLYFASNGHAGFGGFDIYKSKREADGTWSEPVNLGYPINTPGDDMFYYPTSDPLVAFIASDRPGGFGGMDLYKVVTDTRIPFTLWGEVTDVDNGEILSARTTLIDLNSNQAVNVAISDSLSGEYYFELEDVGNFALQVDVPGYRTVIDTLEMPDERHASLRRDYQLEKLLHPYTLWGNITDRANQRPLQAEIIFRSTETDSILYRVYSDANSGFYSVTFEDKLNMSMNVSAMDYFSRNIPLQANEMTGEQGERSFELVRSRTIYTVTGLVRDEQSRNPVTARFRISRPGVGERVISSRADTVTGRYEIQLDDVGPFLMEINADGYFYINTSLQFHPDSTLMVRNIDMQNMTTGARVIVENILFTTGQATLRSESYSELNKLVRLLQENPSVRIEVAGHTDNVGSAALNRRLSRDRALAVKNYLETQGIAPGRIESQGYGFDRPIESNLTEEGRAANRRVEIEIIE</sequence>
<dbReference type="OrthoDB" id="1108826at2"/>
<dbReference type="SUPFAM" id="SSF103088">
    <property type="entry name" value="OmpA-like"/>
    <property type="match status" value="1"/>
</dbReference>
<dbReference type="PANTHER" id="PTHR30329">
    <property type="entry name" value="STATOR ELEMENT OF FLAGELLAR MOTOR COMPLEX"/>
    <property type="match status" value="1"/>
</dbReference>
<dbReference type="GO" id="GO:0009279">
    <property type="term" value="C:cell outer membrane"/>
    <property type="evidence" value="ECO:0007669"/>
    <property type="project" value="UniProtKB-SubCell"/>
</dbReference>
<feature type="signal peptide" evidence="5">
    <location>
        <begin position="1"/>
        <end position="20"/>
    </location>
</feature>
<dbReference type="PRINTS" id="PR01021">
    <property type="entry name" value="OMPADOMAIN"/>
</dbReference>
<evidence type="ECO:0000256" key="4">
    <source>
        <dbReference type="PROSITE-ProRule" id="PRU00473"/>
    </source>
</evidence>
<evidence type="ECO:0000259" key="6">
    <source>
        <dbReference type="PROSITE" id="PS51123"/>
    </source>
</evidence>
<protein>
    <submittedName>
        <fullName evidence="7">WD40-like Beta Propeller Repeat</fullName>
    </submittedName>
</protein>
<dbReference type="Pfam" id="PF07676">
    <property type="entry name" value="PD40"/>
    <property type="match status" value="1"/>
</dbReference>
<dbReference type="STRING" id="889453.SAMN03080601_01518"/>
<organism evidence="7 8">
    <name type="scientific">Alkalitalea saponilacus</name>
    <dbReference type="NCBI Taxonomy" id="889453"/>
    <lineage>
        <taxon>Bacteria</taxon>
        <taxon>Pseudomonadati</taxon>
        <taxon>Bacteroidota</taxon>
        <taxon>Bacteroidia</taxon>
        <taxon>Marinilabiliales</taxon>
        <taxon>Marinilabiliaceae</taxon>
        <taxon>Alkalitalea</taxon>
    </lineage>
</organism>
<reference evidence="7 8" key="1">
    <citation type="submission" date="2017-02" db="EMBL/GenBank/DDBJ databases">
        <authorList>
            <person name="Peterson S.W."/>
        </authorList>
    </citation>
    <scope>NUCLEOTIDE SEQUENCE [LARGE SCALE GENOMIC DNA]</scope>
    <source>
        <strain evidence="7 8">DSM 24412</strain>
    </source>
</reference>
<proteinExistence type="predicted"/>
<keyword evidence="5" id="KW-0732">Signal</keyword>
<keyword evidence="3" id="KW-0998">Cell outer membrane</keyword>
<dbReference type="PROSITE" id="PS51123">
    <property type="entry name" value="OMPA_2"/>
    <property type="match status" value="1"/>
</dbReference>
<feature type="chain" id="PRO_5012527156" evidence="5">
    <location>
        <begin position="21"/>
        <end position="826"/>
    </location>
</feature>
<dbReference type="Pfam" id="PF00691">
    <property type="entry name" value="OmpA"/>
    <property type="match status" value="1"/>
</dbReference>
<evidence type="ECO:0000313" key="7">
    <source>
        <dbReference type="EMBL" id="SKB92432.1"/>
    </source>
</evidence>
<gene>
    <name evidence="7" type="ORF">SAMN03080601_01518</name>
</gene>
<keyword evidence="8" id="KW-1185">Reference proteome</keyword>
<evidence type="ECO:0000256" key="3">
    <source>
        <dbReference type="ARBA" id="ARBA00023237"/>
    </source>
</evidence>
<evidence type="ECO:0000256" key="5">
    <source>
        <dbReference type="SAM" id="SignalP"/>
    </source>
</evidence>
<dbReference type="AlphaFoldDB" id="A0A1T5F8D1"/>
<dbReference type="CDD" id="cd07185">
    <property type="entry name" value="OmpA_C-like"/>
    <property type="match status" value="1"/>
</dbReference>
<dbReference type="KEGG" id="asx:CDL62_13815"/>
<dbReference type="Proteomes" id="UP000191055">
    <property type="component" value="Unassembled WGS sequence"/>
</dbReference>
<dbReference type="InterPro" id="IPR011659">
    <property type="entry name" value="WD40"/>
</dbReference>
<dbReference type="InterPro" id="IPR050330">
    <property type="entry name" value="Bact_OuterMem_StrucFunc"/>
</dbReference>
<dbReference type="InterPro" id="IPR006664">
    <property type="entry name" value="OMP_bac"/>
</dbReference>
<dbReference type="Gene3D" id="3.30.1330.60">
    <property type="entry name" value="OmpA-like domain"/>
    <property type="match status" value="1"/>
</dbReference>
<dbReference type="EMBL" id="FUYV01000007">
    <property type="protein sequence ID" value="SKB92432.1"/>
    <property type="molecule type" value="Genomic_DNA"/>
</dbReference>
<dbReference type="Gene3D" id="1.25.40.10">
    <property type="entry name" value="Tetratricopeptide repeat domain"/>
    <property type="match status" value="1"/>
</dbReference>
<dbReference type="InterPro" id="IPR006665">
    <property type="entry name" value="OmpA-like"/>
</dbReference>
<name>A0A1T5F8D1_9BACT</name>
<dbReference type="InterPro" id="IPR011990">
    <property type="entry name" value="TPR-like_helical_dom_sf"/>
</dbReference>
<accession>A0A1T5F8D1</accession>
<dbReference type="SUPFAM" id="SSF82171">
    <property type="entry name" value="DPP6 N-terminal domain-like"/>
    <property type="match status" value="1"/>
</dbReference>
<comment type="subcellular location">
    <subcellularLocation>
        <location evidence="1">Cell outer membrane</location>
    </subcellularLocation>
</comment>
<dbReference type="PANTHER" id="PTHR30329:SF21">
    <property type="entry name" value="LIPOPROTEIN YIAD-RELATED"/>
    <property type="match status" value="1"/>
</dbReference>